<dbReference type="PIRSF" id="PIRSF017082">
    <property type="entry name" value="YflP"/>
    <property type="match status" value="1"/>
</dbReference>
<keyword evidence="2" id="KW-0732">Signal</keyword>
<accession>A0A261SBZ9</accession>
<evidence type="ECO:0000256" key="2">
    <source>
        <dbReference type="SAM" id="SignalP"/>
    </source>
</evidence>
<dbReference type="AlphaFoldDB" id="A0A261SBZ9"/>
<dbReference type="Pfam" id="PF03401">
    <property type="entry name" value="TctC"/>
    <property type="match status" value="1"/>
</dbReference>
<comment type="caution">
    <text evidence="3">The sequence shown here is derived from an EMBL/GenBank/DDBJ whole genome shotgun (WGS) entry which is preliminary data.</text>
</comment>
<evidence type="ECO:0008006" key="5">
    <source>
        <dbReference type="Google" id="ProtNLM"/>
    </source>
</evidence>
<dbReference type="CDD" id="cd13578">
    <property type="entry name" value="PBP2_Bug27"/>
    <property type="match status" value="1"/>
</dbReference>
<dbReference type="EMBL" id="NEVM01000002">
    <property type="protein sequence ID" value="OZI34876.1"/>
    <property type="molecule type" value="Genomic_DNA"/>
</dbReference>
<proteinExistence type="inferred from homology"/>
<dbReference type="InterPro" id="IPR006311">
    <property type="entry name" value="TAT_signal"/>
</dbReference>
<feature type="chain" id="PRO_5013260886" description="ABC transporter substrate-binding protein" evidence="2">
    <location>
        <begin position="27"/>
        <end position="333"/>
    </location>
</feature>
<sequence length="333" mass="34411">MNTVYRQRRRLLQGIALAALPAWAGAASAPAAKYPSATVRILVPTAAGGSLDTLARLLAGRLEQDFGQSFVVENKPGANGNLAFETATRATPDGLTLLLASDAITINPFLYRQVHYDPVGGYAPVSLVCTAAQVLVVHPGLGVRTLAEFTELARRRAAEGRPLNIASPGAGSAGHLAGVLYQQRAHVSWTHVPYKGGGPAVADLLGGHVDGLFVTLASAVPQIQAKALVALAVTTPARSVALPDVPTVAEAALPGFDVTNWEGLFAPPGTPAAIVDALQHSVAAAVADAAVRERLLGLGFEPVAGGPRALAALVRDNTGKWSKVIEQANIHLE</sequence>
<evidence type="ECO:0000256" key="1">
    <source>
        <dbReference type="ARBA" id="ARBA00006987"/>
    </source>
</evidence>
<dbReference type="PANTHER" id="PTHR42928">
    <property type="entry name" value="TRICARBOXYLATE-BINDING PROTEIN"/>
    <property type="match status" value="1"/>
</dbReference>
<name>A0A261SBZ9_9BORD</name>
<dbReference type="Gene3D" id="3.40.190.150">
    <property type="entry name" value="Bordetella uptake gene, domain 1"/>
    <property type="match status" value="1"/>
</dbReference>
<dbReference type="InterPro" id="IPR042100">
    <property type="entry name" value="Bug_dom1"/>
</dbReference>
<dbReference type="Gene3D" id="3.40.190.10">
    <property type="entry name" value="Periplasmic binding protein-like II"/>
    <property type="match status" value="1"/>
</dbReference>
<comment type="similarity">
    <text evidence="1">Belongs to the UPF0065 (bug) family.</text>
</comment>
<gene>
    <name evidence="3" type="ORF">CAL29_15560</name>
</gene>
<dbReference type="PANTHER" id="PTHR42928:SF5">
    <property type="entry name" value="BLR1237 PROTEIN"/>
    <property type="match status" value="1"/>
</dbReference>
<organism evidence="3 4">
    <name type="scientific">Bordetella genomosp. 10</name>
    <dbReference type="NCBI Taxonomy" id="1416804"/>
    <lineage>
        <taxon>Bacteria</taxon>
        <taxon>Pseudomonadati</taxon>
        <taxon>Pseudomonadota</taxon>
        <taxon>Betaproteobacteria</taxon>
        <taxon>Burkholderiales</taxon>
        <taxon>Alcaligenaceae</taxon>
        <taxon>Bordetella</taxon>
    </lineage>
</organism>
<dbReference type="SUPFAM" id="SSF53850">
    <property type="entry name" value="Periplasmic binding protein-like II"/>
    <property type="match status" value="1"/>
</dbReference>
<feature type="signal peptide" evidence="2">
    <location>
        <begin position="1"/>
        <end position="26"/>
    </location>
</feature>
<reference evidence="4" key="1">
    <citation type="submission" date="2017-05" db="EMBL/GenBank/DDBJ databases">
        <title>Complete and WGS of Bordetella genogroups.</title>
        <authorList>
            <person name="Spilker T."/>
            <person name="Lipuma J."/>
        </authorList>
    </citation>
    <scope>NUCLEOTIDE SEQUENCE [LARGE SCALE GENOMIC DNA]</scope>
    <source>
        <strain evidence="4">AU16122</strain>
    </source>
</reference>
<dbReference type="RefSeq" id="WP_094853866.1">
    <property type="nucleotide sequence ID" value="NZ_NEVM01000002.1"/>
</dbReference>
<dbReference type="InterPro" id="IPR005064">
    <property type="entry name" value="BUG"/>
</dbReference>
<keyword evidence="4" id="KW-1185">Reference proteome</keyword>
<dbReference type="OrthoDB" id="8806200at2"/>
<protein>
    <recommendedName>
        <fullName evidence="5">ABC transporter substrate-binding protein</fullName>
    </recommendedName>
</protein>
<dbReference type="Proteomes" id="UP000216020">
    <property type="component" value="Unassembled WGS sequence"/>
</dbReference>
<evidence type="ECO:0000313" key="4">
    <source>
        <dbReference type="Proteomes" id="UP000216020"/>
    </source>
</evidence>
<evidence type="ECO:0000313" key="3">
    <source>
        <dbReference type="EMBL" id="OZI34876.1"/>
    </source>
</evidence>
<dbReference type="PROSITE" id="PS51318">
    <property type="entry name" value="TAT"/>
    <property type="match status" value="1"/>
</dbReference>